<dbReference type="STRING" id="1137138.A0A067N6A8"/>
<dbReference type="VEuPathDB" id="FungiDB:PLEOSDRAFT_1079819"/>
<name>A0A067N6A8_PLEO1</name>
<dbReference type="EMBL" id="KL198014">
    <property type="protein sequence ID" value="KDQ22500.1"/>
    <property type="molecule type" value="Genomic_DNA"/>
</dbReference>
<evidence type="ECO:0000313" key="3">
    <source>
        <dbReference type="EMBL" id="KDQ22500.1"/>
    </source>
</evidence>
<dbReference type="InterPro" id="IPR050863">
    <property type="entry name" value="CenT-Element_Derived"/>
</dbReference>
<dbReference type="PANTHER" id="PTHR19303:SF74">
    <property type="entry name" value="POGO TRANSPOSABLE ELEMENT WITH KRAB DOMAIN"/>
    <property type="match status" value="1"/>
</dbReference>
<feature type="compositionally biased region" description="Acidic residues" evidence="1">
    <location>
        <begin position="678"/>
        <end position="699"/>
    </location>
</feature>
<sequence length="699" mass="78870">MPGRAQSQSKKAKELRKITDGLYKKAKQIYIDEHSTHFVDRKPKSYRNGKRIKLSASTLQRHVHGGTTKSTSNASRSWLKTSEAEVVIQYTVKMANRGFPLTHERLKECVDDICWARLGDEFPVMGVGKNWSGRFIGKYSDRLTTYWSHHLEDKRGRAVNPATNAAWFDLLGKTLQGKMDHEFNNIYAADESGFFPAGGPRMRVIGLRGKKTQHLQGDGNQENTTVIVTICGDGTALRPAVIFKGQAYQVRWNQDNPTNTFLGHSKKGWTDGEIGVEWIKDFHKQTKEKAAGCVRLLLVDGHNSHYTLGFLQFARKHHIHVLCYPAHGTHIYQGLDVIIFGPLKTYWTEEKAKFKRETGLSITKEHFLGVYGHAHLRALTPGNIKAAFKKTGIIPFDCSVVTEEMMAPSLESSYRVARDAMDNPETPTPGPSQSPKLFKTPVRHAISGLLNSSASFLVSSSPIQSTSQLPSLYTPLPISPRRARYTALLEATPTTVLEEQLQGALKASLKKNMLQKEHMITMQSALVLNGAYCDVVRRQLQAQEENRKKSKKGRLVGDGLPRLLSAEDFVKRVEAFHNDSEAKEVALQQRRATKAEQSKANAEWKALEKQRVTENKLIRAQWQQDKAAWESERDLAKREGREPRWKQPFLRDVLFPPIPKPTFVAEGTEREEGHENSESSDDDFGNGGDEEQEPEEEDY</sequence>
<dbReference type="GO" id="GO:0005634">
    <property type="term" value="C:nucleus"/>
    <property type="evidence" value="ECO:0007669"/>
    <property type="project" value="TreeGrafter"/>
</dbReference>
<dbReference type="Pfam" id="PF03184">
    <property type="entry name" value="DDE_1"/>
    <property type="match status" value="1"/>
</dbReference>
<feature type="region of interest" description="Disordered" evidence="1">
    <location>
        <begin position="648"/>
        <end position="699"/>
    </location>
</feature>
<dbReference type="AlphaFoldDB" id="A0A067N6A8"/>
<evidence type="ECO:0000259" key="2">
    <source>
        <dbReference type="Pfam" id="PF03184"/>
    </source>
</evidence>
<evidence type="ECO:0000313" key="4">
    <source>
        <dbReference type="Proteomes" id="UP000027073"/>
    </source>
</evidence>
<dbReference type="InterPro" id="IPR004875">
    <property type="entry name" value="DDE_SF_endonuclease_dom"/>
</dbReference>
<dbReference type="PANTHER" id="PTHR19303">
    <property type="entry name" value="TRANSPOSON"/>
    <property type="match status" value="1"/>
</dbReference>
<evidence type="ECO:0000256" key="1">
    <source>
        <dbReference type="SAM" id="MobiDB-lite"/>
    </source>
</evidence>
<dbReference type="OrthoDB" id="2917041at2759"/>
<accession>A0A067N6A8</accession>
<dbReference type="Proteomes" id="UP000027073">
    <property type="component" value="Unassembled WGS sequence"/>
</dbReference>
<proteinExistence type="predicted"/>
<organism evidence="3 4">
    <name type="scientific">Pleurotus ostreatus (strain PC15)</name>
    <name type="common">Oyster mushroom</name>
    <dbReference type="NCBI Taxonomy" id="1137138"/>
    <lineage>
        <taxon>Eukaryota</taxon>
        <taxon>Fungi</taxon>
        <taxon>Dikarya</taxon>
        <taxon>Basidiomycota</taxon>
        <taxon>Agaricomycotina</taxon>
        <taxon>Agaricomycetes</taxon>
        <taxon>Agaricomycetidae</taxon>
        <taxon>Agaricales</taxon>
        <taxon>Pleurotineae</taxon>
        <taxon>Pleurotaceae</taxon>
        <taxon>Pleurotus</taxon>
    </lineage>
</organism>
<dbReference type="InParanoid" id="A0A067N6A8"/>
<dbReference type="GO" id="GO:0003677">
    <property type="term" value="F:DNA binding"/>
    <property type="evidence" value="ECO:0007669"/>
    <property type="project" value="TreeGrafter"/>
</dbReference>
<gene>
    <name evidence="3" type="ORF">PLEOSDRAFT_1079819</name>
</gene>
<feature type="compositionally biased region" description="Basic and acidic residues" evidence="1">
    <location>
        <begin position="667"/>
        <end position="677"/>
    </location>
</feature>
<reference evidence="4" key="1">
    <citation type="journal article" date="2014" name="Proc. Natl. Acad. Sci. U.S.A.">
        <title>Extensive sampling of basidiomycete genomes demonstrates inadequacy of the white-rot/brown-rot paradigm for wood decay fungi.</title>
        <authorList>
            <person name="Riley R."/>
            <person name="Salamov A.A."/>
            <person name="Brown D.W."/>
            <person name="Nagy L.G."/>
            <person name="Floudas D."/>
            <person name="Held B.W."/>
            <person name="Levasseur A."/>
            <person name="Lombard V."/>
            <person name="Morin E."/>
            <person name="Otillar R."/>
            <person name="Lindquist E.A."/>
            <person name="Sun H."/>
            <person name="LaButti K.M."/>
            <person name="Schmutz J."/>
            <person name="Jabbour D."/>
            <person name="Luo H."/>
            <person name="Baker S.E."/>
            <person name="Pisabarro A.G."/>
            <person name="Walton J.D."/>
            <person name="Blanchette R.A."/>
            <person name="Henrissat B."/>
            <person name="Martin F."/>
            <person name="Cullen D."/>
            <person name="Hibbett D.S."/>
            <person name="Grigoriev I.V."/>
        </authorList>
    </citation>
    <scope>NUCLEOTIDE SEQUENCE [LARGE SCALE GENOMIC DNA]</scope>
    <source>
        <strain evidence="4">PC15</strain>
    </source>
</reference>
<feature type="domain" description="DDE-1" evidence="2">
    <location>
        <begin position="223"/>
        <end position="388"/>
    </location>
</feature>
<dbReference type="HOGENOM" id="CLU_025150_0_0_1"/>
<protein>
    <recommendedName>
        <fullName evidence="2">DDE-1 domain-containing protein</fullName>
    </recommendedName>
</protein>